<protein>
    <recommendedName>
        <fullName evidence="1">Reverse transcriptase/retrotransposon-derived protein RNase H-like domain-containing protein</fullName>
    </recommendedName>
</protein>
<dbReference type="PANTHER" id="PTHR33064">
    <property type="entry name" value="POL PROTEIN"/>
    <property type="match status" value="1"/>
</dbReference>
<dbReference type="Gene3D" id="3.10.20.370">
    <property type="match status" value="1"/>
</dbReference>
<dbReference type="EMBL" id="JAROKS010000009">
    <property type="protein sequence ID" value="KAK1800993.1"/>
    <property type="molecule type" value="Genomic_DNA"/>
</dbReference>
<feature type="domain" description="Reverse transcriptase/retrotransposon-derived protein RNase H-like" evidence="1">
    <location>
        <begin position="86"/>
        <end position="161"/>
    </location>
</feature>
<proteinExistence type="predicted"/>
<reference evidence="2" key="1">
    <citation type="submission" date="2023-03" db="EMBL/GenBank/DDBJ databases">
        <title>Electrophorus voltai genome.</title>
        <authorList>
            <person name="Bian C."/>
        </authorList>
    </citation>
    <scope>NUCLEOTIDE SEQUENCE</scope>
    <source>
        <strain evidence="2">CB-2022</strain>
        <tissue evidence="2">Muscle</tissue>
    </source>
</reference>
<dbReference type="InterPro" id="IPR043128">
    <property type="entry name" value="Rev_trsase/Diguanyl_cyclase"/>
</dbReference>
<gene>
    <name evidence="2" type="ORF">P4O66_004742</name>
</gene>
<evidence type="ECO:0000313" key="2">
    <source>
        <dbReference type="EMBL" id="KAK1800993.1"/>
    </source>
</evidence>
<dbReference type="Pfam" id="PF17919">
    <property type="entry name" value="RT_RNaseH_2"/>
    <property type="match status" value="1"/>
</dbReference>
<dbReference type="SUPFAM" id="SSF56672">
    <property type="entry name" value="DNA/RNA polymerases"/>
    <property type="match status" value="1"/>
</dbReference>
<name>A0AAD8ZMY1_9TELE</name>
<sequence>MRGKLLNREGEQLAYINEVLQVFLGRSVVAYIEDILIYSPSQDQHVHDIRAVLGTLLQNHLYCKLENTIAKPLTDLLRGLSKRIKWNPEAERSFTELKAAFSTAPVLQQPDPREPFVVEIDASNVGVSAVLSQHKGVARQLKPIACFSKKLSAAERNYGMGDR</sequence>
<dbReference type="InterPro" id="IPR051320">
    <property type="entry name" value="Viral_Replic_Matur_Polypro"/>
</dbReference>
<accession>A0AAD8ZMY1</accession>
<dbReference type="Proteomes" id="UP001239994">
    <property type="component" value="Unassembled WGS sequence"/>
</dbReference>
<dbReference type="AlphaFoldDB" id="A0AAD8ZMY1"/>
<comment type="caution">
    <text evidence="2">The sequence shown here is derived from an EMBL/GenBank/DDBJ whole genome shotgun (WGS) entry which is preliminary data.</text>
</comment>
<evidence type="ECO:0000313" key="3">
    <source>
        <dbReference type="Proteomes" id="UP001239994"/>
    </source>
</evidence>
<keyword evidence="3" id="KW-1185">Reference proteome</keyword>
<dbReference type="InterPro" id="IPR043502">
    <property type="entry name" value="DNA/RNA_pol_sf"/>
</dbReference>
<dbReference type="Gene3D" id="3.30.70.270">
    <property type="match status" value="1"/>
</dbReference>
<evidence type="ECO:0000259" key="1">
    <source>
        <dbReference type="Pfam" id="PF17919"/>
    </source>
</evidence>
<organism evidence="2 3">
    <name type="scientific">Electrophorus voltai</name>
    <dbReference type="NCBI Taxonomy" id="2609070"/>
    <lineage>
        <taxon>Eukaryota</taxon>
        <taxon>Metazoa</taxon>
        <taxon>Chordata</taxon>
        <taxon>Craniata</taxon>
        <taxon>Vertebrata</taxon>
        <taxon>Euteleostomi</taxon>
        <taxon>Actinopterygii</taxon>
        <taxon>Neopterygii</taxon>
        <taxon>Teleostei</taxon>
        <taxon>Ostariophysi</taxon>
        <taxon>Gymnotiformes</taxon>
        <taxon>Gymnotoidei</taxon>
        <taxon>Gymnotidae</taxon>
        <taxon>Electrophorus</taxon>
    </lineage>
</organism>
<dbReference type="InterPro" id="IPR041577">
    <property type="entry name" value="RT_RNaseH_2"/>
</dbReference>
<dbReference type="PANTHER" id="PTHR33064:SF37">
    <property type="entry name" value="RIBONUCLEASE H"/>
    <property type="match status" value="1"/>
</dbReference>